<evidence type="ECO:0000313" key="3">
    <source>
        <dbReference type="Proteomes" id="UP000245535"/>
    </source>
</evidence>
<organism evidence="2 3">
    <name type="scientific">Sediminitomix flava</name>
    <dbReference type="NCBI Taxonomy" id="379075"/>
    <lineage>
        <taxon>Bacteria</taxon>
        <taxon>Pseudomonadati</taxon>
        <taxon>Bacteroidota</taxon>
        <taxon>Cytophagia</taxon>
        <taxon>Cytophagales</taxon>
        <taxon>Flammeovirgaceae</taxon>
        <taxon>Sediminitomix</taxon>
    </lineage>
</organism>
<keyword evidence="1" id="KW-0812">Transmembrane</keyword>
<keyword evidence="1" id="KW-1133">Transmembrane helix</keyword>
<keyword evidence="3" id="KW-1185">Reference proteome</keyword>
<proteinExistence type="predicted"/>
<dbReference type="AlphaFoldDB" id="A0A315YPZ3"/>
<dbReference type="Proteomes" id="UP000245535">
    <property type="component" value="Unassembled WGS sequence"/>
</dbReference>
<name>A0A315YPZ3_SEDFL</name>
<evidence type="ECO:0000256" key="1">
    <source>
        <dbReference type="SAM" id="Phobius"/>
    </source>
</evidence>
<evidence type="ECO:0000313" key="2">
    <source>
        <dbReference type="EMBL" id="PWJ29987.1"/>
    </source>
</evidence>
<keyword evidence="1" id="KW-0472">Membrane</keyword>
<feature type="transmembrane region" description="Helical" evidence="1">
    <location>
        <begin position="20"/>
        <end position="39"/>
    </location>
</feature>
<dbReference type="EMBL" id="QGDO01000030">
    <property type="protein sequence ID" value="PWJ29987.1"/>
    <property type="molecule type" value="Genomic_DNA"/>
</dbReference>
<accession>A0A315YPZ3</accession>
<gene>
    <name evidence="2" type="ORF">BC781_1304</name>
</gene>
<reference evidence="2 3" key="1">
    <citation type="submission" date="2018-03" db="EMBL/GenBank/DDBJ databases">
        <title>Genomic Encyclopedia of Archaeal and Bacterial Type Strains, Phase II (KMG-II): from individual species to whole genera.</title>
        <authorList>
            <person name="Goeker M."/>
        </authorList>
    </citation>
    <scope>NUCLEOTIDE SEQUENCE [LARGE SCALE GENOMIC DNA]</scope>
    <source>
        <strain evidence="2 3">DSM 28229</strain>
    </source>
</reference>
<protein>
    <submittedName>
        <fullName evidence="2">Uncharacterized protein</fullName>
    </submittedName>
</protein>
<comment type="caution">
    <text evidence="2">The sequence shown here is derived from an EMBL/GenBank/DDBJ whole genome shotgun (WGS) entry which is preliminary data.</text>
</comment>
<sequence>MLDYLFMIANVSGMVSQADSVAYCLWAMPLVVLRFYFLFNRLLIEDIAL</sequence>